<evidence type="ECO:0000259" key="12">
    <source>
        <dbReference type="PROSITE" id="PS50157"/>
    </source>
</evidence>
<dbReference type="FunFam" id="3.30.160.60:FF:000562">
    <property type="entry name" value="Zinc finger protein 786"/>
    <property type="match status" value="1"/>
</dbReference>
<evidence type="ECO:0000313" key="13">
    <source>
        <dbReference type="EMBL" id="NXW59919.1"/>
    </source>
</evidence>
<dbReference type="PANTHER" id="PTHR24394">
    <property type="entry name" value="ZINC FINGER PROTEIN"/>
    <property type="match status" value="1"/>
</dbReference>
<evidence type="ECO:0000256" key="11">
    <source>
        <dbReference type="PROSITE-ProRule" id="PRU00042"/>
    </source>
</evidence>
<evidence type="ECO:0000256" key="5">
    <source>
        <dbReference type="ARBA" id="ARBA00022771"/>
    </source>
</evidence>
<dbReference type="SUPFAM" id="SSF57667">
    <property type="entry name" value="beta-beta-alpha zinc fingers"/>
    <property type="match status" value="1"/>
</dbReference>
<dbReference type="AlphaFoldDB" id="A0A7L4DCA3"/>
<keyword evidence="4" id="KW-0677">Repeat</keyword>
<dbReference type="Gene3D" id="3.30.160.60">
    <property type="entry name" value="Classic Zinc Finger"/>
    <property type="match status" value="2"/>
</dbReference>
<dbReference type="GO" id="GO:0008270">
    <property type="term" value="F:zinc ion binding"/>
    <property type="evidence" value="ECO:0007669"/>
    <property type="project" value="UniProtKB-KW"/>
</dbReference>
<name>A0A7L4DCA3_9AVES</name>
<keyword evidence="7" id="KW-0805">Transcription regulation</keyword>
<keyword evidence="8" id="KW-0238">DNA-binding</keyword>
<feature type="non-terminal residue" evidence="13">
    <location>
        <position position="1"/>
    </location>
</feature>
<evidence type="ECO:0000256" key="10">
    <source>
        <dbReference type="ARBA" id="ARBA00023242"/>
    </source>
</evidence>
<dbReference type="InterPro" id="IPR013087">
    <property type="entry name" value="Znf_C2H2_type"/>
</dbReference>
<evidence type="ECO:0000256" key="2">
    <source>
        <dbReference type="ARBA" id="ARBA00006991"/>
    </source>
</evidence>
<comment type="similarity">
    <text evidence="2">Belongs to the krueppel C2H2-type zinc-finger protein family.</text>
</comment>
<dbReference type="PROSITE" id="PS00028">
    <property type="entry name" value="ZINC_FINGER_C2H2_1"/>
    <property type="match status" value="2"/>
</dbReference>
<dbReference type="PANTHER" id="PTHR24394:SF29">
    <property type="entry name" value="MYONEURIN"/>
    <property type="match status" value="1"/>
</dbReference>
<protein>
    <submittedName>
        <fullName evidence="13">CRZ1 regulator</fullName>
    </submittedName>
</protein>
<keyword evidence="9" id="KW-0804">Transcription</keyword>
<keyword evidence="3" id="KW-0479">Metal-binding</keyword>
<evidence type="ECO:0000256" key="4">
    <source>
        <dbReference type="ARBA" id="ARBA00022737"/>
    </source>
</evidence>
<evidence type="ECO:0000256" key="8">
    <source>
        <dbReference type="ARBA" id="ARBA00023125"/>
    </source>
</evidence>
<dbReference type="GO" id="GO:0005634">
    <property type="term" value="C:nucleus"/>
    <property type="evidence" value="ECO:0007669"/>
    <property type="project" value="UniProtKB-SubCell"/>
</dbReference>
<dbReference type="InterPro" id="IPR036236">
    <property type="entry name" value="Znf_C2H2_sf"/>
</dbReference>
<dbReference type="OrthoDB" id="8117402at2759"/>
<evidence type="ECO:0000256" key="7">
    <source>
        <dbReference type="ARBA" id="ARBA00023015"/>
    </source>
</evidence>
<evidence type="ECO:0000256" key="6">
    <source>
        <dbReference type="ARBA" id="ARBA00022833"/>
    </source>
</evidence>
<dbReference type="GO" id="GO:0003677">
    <property type="term" value="F:DNA binding"/>
    <property type="evidence" value="ECO:0007669"/>
    <property type="project" value="UniProtKB-KW"/>
</dbReference>
<dbReference type="Pfam" id="PF00096">
    <property type="entry name" value="zf-C2H2"/>
    <property type="match status" value="1"/>
</dbReference>
<dbReference type="SMART" id="SM00355">
    <property type="entry name" value="ZnF_C2H2"/>
    <property type="match status" value="2"/>
</dbReference>
<evidence type="ECO:0000313" key="14">
    <source>
        <dbReference type="Proteomes" id="UP000541249"/>
    </source>
</evidence>
<keyword evidence="6" id="KW-0862">Zinc</keyword>
<comment type="subcellular location">
    <subcellularLocation>
        <location evidence="1">Nucleus</location>
    </subcellularLocation>
</comment>
<dbReference type="Proteomes" id="UP000541249">
    <property type="component" value="Unassembled WGS sequence"/>
</dbReference>
<accession>A0A7L4DCA3</accession>
<reference evidence="13 14" key="1">
    <citation type="submission" date="2019-09" db="EMBL/GenBank/DDBJ databases">
        <title>Bird 10,000 Genomes (B10K) Project - Family phase.</title>
        <authorList>
            <person name="Zhang G."/>
        </authorList>
    </citation>
    <scope>NUCLEOTIDE SEQUENCE [LARGE SCALE GENOMIC DNA]</scope>
    <source>
        <strain evidence="13">B10K-DU-002-51</strain>
        <tissue evidence="13">Muscle</tissue>
    </source>
</reference>
<evidence type="ECO:0000256" key="9">
    <source>
        <dbReference type="ARBA" id="ARBA00023163"/>
    </source>
</evidence>
<keyword evidence="14" id="KW-1185">Reference proteome</keyword>
<dbReference type="PROSITE" id="PS50157">
    <property type="entry name" value="ZINC_FINGER_C2H2_2"/>
    <property type="match status" value="2"/>
</dbReference>
<dbReference type="EMBL" id="VZZY01013114">
    <property type="protein sequence ID" value="NXW59919.1"/>
    <property type="molecule type" value="Genomic_DNA"/>
</dbReference>
<sequence length="66" mass="7398">GPAGPKGCQCAICGRHLANPGSLHNHLRLHARERPYACSYCGKDFWQQSSPREHLQLHTGEQPYKC</sequence>
<keyword evidence="5 11" id="KW-0863">Zinc-finger</keyword>
<evidence type="ECO:0000256" key="1">
    <source>
        <dbReference type="ARBA" id="ARBA00004123"/>
    </source>
</evidence>
<evidence type="ECO:0000256" key="3">
    <source>
        <dbReference type="ARBA" id="ARBA00022723"/>
    </source>
</evidence>
<feature type="domain" description="C2H2-type" evidence="12">
    <location>
        <begin position="36"/>
        <end position="63"/>
    </location>
</feature>
<proteinExistence type="inferred from homology"/>
<gene>
    <name evidence="13" type="primary">Crz1</name>
    <name evidence="13" type="ORF">EURGUL_R15455</name>
</gene>
<feature type="domain" description="C2H2-type" evidence="12">
    <location>
        <begin position="8"/>
        <end position="35"/>
    </location>
</feature>
<organism evidence="13 14">
    <name type="scientific">Eurystomus gularis</name>
    <dbReference type="NCBI Taxonomy" id="325343"/>
    <lineage>
        <taxon>Eukaryota</taxon>
        <taxon>Metazoa</taxon>
        <taxon>Chordata</taxon>
        <taxon>Craniata</taxon>
        <taxon>Vertebrata</taxon>
        <taxon>Euteleostomi</taxon>
        <taxon>Archelosauria</taxon>
        <taxon>Archosauria</taxon>
        <taxon>Dinosauria</taxon>
        <taxon>Saurischia</taxon>
        <taxon>Theropoda</taxon>
        <taxon>Coelurosauria</taxon>
        <taxon>Aves</taxon>
        <taxon>Neognathae</taxon>
        <taxon>Neoaves</taxon>
        <taxon>Telluraves</taxon>
        <taxon>Coraciimorphae</taxon>
        <taxon>Coraciiformes</taxon>
        <taxon>Coraciidae</taxon>
        <taxon>Eurystomus</taxon>
    </lineage>
</organism>
<feature type="non-terminal residue" evidence="13">
    <location>
        <position position="66"/>
    </location>
</feature>
<keyword evidence="10" id="KW-0539">Nucleus</keyword>
<dbReference type="GO" id="GO:0000981">
    <property type="term" value="F:DNA-binding transcription factor activity, RNA polymerase II-specific"/>
    <property type="evidence" value="ECO:0007669"/>
    <property type="project" value="TreeGrafter"/>
</dbReference>
<comment type="caution">
    <text evidence="13">The sequence shown here is derived from an EMBL/GenBank/DDBJ whole genome shotgun (WGS) entry which is preliminary data.</text>
</comment>